<keyword evidence="4" id="KW-0812">Transmembrane</keyword>
<dbReference type="GO" id="GO:0042289">
    <property type="term" value="F:MHC class II protein binding"/>
    <property type="evidence" value="ECO:0007669"/>
    <property type="project" value="InterPro"/>
</dbReference>
<dbReference type="InterPro" id="IPR000716">
    <property type="entry name" value="Thyroglobulin_1"/>
</dbReference>
<comment type="caution">
    <text evidence="6">The sequence shown here is derived from an EMBL/GenBank/DDBJ whole genome shotgun (WGS) entry which is preliminary data.</text>
</comment>
<comment type="caution">
    <text evidence="3">Lacks conserved residue(s) required for the propagation of feature annotation.</text>
</comment>
<dbReference type="EMBL" id="VOFY01000017">
    <property type="protein sequence ID" value="KAA8583581.1"/>
    <property type="molecule type" value="Genomic_DNA"/>
</dbReference>
<evidence type="ECO:0000313" key="7">
    <source>
        <dbReference type="Proteomes" id="UP000327493"/>
    </source>
</evidence>
<evidence type="ECO:0000313" key="6">
    <source>
        <dbReference type="EMBL" id="KAA8583581.1"/>
    </source>
</evidence>
<dbReference type="CDD" id="cd00191">
    <property type="entry name" value="TY"/>
    <property type="match status" value="1"/>
</dbReference>
<dbReference type="InterPro" id="IPR036857">
    <property type="entry name" value="Thyroglobulin_1_sf"/>
</dbReference>
<feature type="transmembrane region" description="Helical" evidence="4">
    <location>
        <begin position="32"/>
        <end position="54"/>
    </location>
</feature>
<evidence type="ECO:0000256" key="1">
    <source>
        <dbReference type="ARBA" id="ARBA00023157"/>
    </source>
</evidence>
<keyword evidence="7" id="KW-1185">Reference proteome</keyword>
<dbReference type="GO" id="GO:0006955">
    <property type="term" value="P:immune response"/>
    <property type="evidence" value="ECO:0007669"/>
    <property type="project" value="InterPro"/>
</dbReference>
<dbReference type="PROSITE" id="PS51162">
    <property type="entry name" value="THYROGLOBULIN_1_2"/>
    <property type="match status" value="1"/>
</dbReference>
<keyword evidence="4" id="KW-0472">Membrane</keyword>
<evidence type="ECO:0000256" key="4">
    <source>
        <dbReference type="SAM" id="Phobius"/>
    </source>
</evidence>
<dbReference type="GO" id="GO:0019882">
    <property type="term" value="P:antigen processing and presentation"/>
    <property type="evidence" value="ECO:0007669"/>
    <property type="project" value="InterPro"/>
</dbReference>
<feature type="disulfide bond" evidence="2 3">
    <location>
        <begin position="156"/>
        <end position="176"/>
    </location>
</feature>
<dbReference type="SUPFAM" id="SSF57610">
    <property type="entry name" value="Thyroglobulin type-1 domain"/>
    <property type="match status" value="1"/>
</dbReference>
<dbReference type="PIRSF" id="PIRSF001992">
    <property type="entry name" value="CD74_antigen"/>
    <property type="match status" value="1"/>
</dbReference>
<dbReference type="GO" id="GO:0016020">
    <property type="term" value="C:membrane"/>
    <property type="evidence" value="ECO:0007669"/>
    <property type="project" value="InterPro"/>
</dbReference>
<gene>
    <name evidence="6" type="ORF">FQN60_014789</name>
</gene>
<dbReference type="GO" id="GO:0006886">
    <property type="term" value="P:intracellular protein transport"/>
    <property type="evidence" value="ECO:0007669"/>
    <property type="project" value="InterPro"/>
</dbReference>
<reference evidence="6 7" key="1">
    <citation type="submission" date="2019-08" db="EMBL/GenBank/DDBJ databases">
        <title>A chromosome-level genome assembly, high-density linkage maps, and genome scans reveal the genomic architecture of hybrid incompatibilities underlying speciation via character displacement in darters (Percidae: Etheostominae).</title>
        <authorList>
            <person name="Moran R.L."/>
            <person name="Catchen J.M."/>
            <person name="Fuller R.C."/>
        </authorList>
    </citation>
    <scope>NUCLEOTIDE SEQUENCE [LARGE SCALE GENOMIC DNA]</scope>
    <source>
        <strain evidence="6">EspeVRDwgs_2016</strain>
        <tissue evidence="6">Muscle</tissue>
    </source>
</reference>
<feature type="domain" description="Thyroglobulin type-1" evidence="5">
    <location>
        <begin position="116"/>
        <end position="176"/>
    </location>
</feature>
<proteinExistence type="predicted"/>
<dbReference type="Proteomes" id="UP000327493">
    <property type="component" value="Chromosome 17"/>
</dbReference>
<sequence>MSDPETPNQPLLANQQAAINAQGGRTSRAYKVAGITLLACVLIVGQAMIAYFLLSQRGEITSLKEQSNNLQSQMTKGRSASVPVRMHLPMNALSEQMDVDEEASTGVPEKNVPPQATNCQLEAAGVKNVQVPGFRPTCDERGLYQAQQCFRDHCWCVNPADGLAVPGSLKKGQASCGGPVFTGRMGKLMTVPDALV</sequence>
<evidence type="ECO:0000256" key="3">
    <source>
        <dbReference type="PROSITE-ProRule" id="PRU00500"/>
    </source>
</evidence>
<keyword evidence="1 2" id="KW-1015">Disulfide bond</keyword>
<organism evidence="6 7">
    <name type="scientific">Etheostoma spectabile</name>
    <name type="common">orangethroat darter</name>
    <dbReference type="NCBI Taxonomy" id="54343"/>
    <lineage>
        <taxon>Eukaryota</taxon>
        <taxon>Metazoa</taxon>
        <taxon>Chordata</taxon>
        <taxon>Craniata</taxon>
        <taxon>Vertebrata</taxon>
        <taxon>Euteleostomi</taxon>
        <taxon>Actinopterygii</taxon>
        <taxon>Neopterygii</taxon>
        <taxon>Teleostei</taxon>
        <taxon>Neoteleostei</taxon>
        <taxon>Acanthomorphata</taxon>
        <taxon>Eupercaria</taxon>
        <taxon>Perciformes</taxon>
        <taxon>Percoidei</taxon>
        <taxon>Percidae</taxon>
        <taxon>Etheostomatinae</taxon>
        <taxon>Etheostoma</taxon>
    </lineage>
</organism>
<dbReference type="InterPro" id="IPR043530">
    <property type="entry name" value="CD74_antigen"/>
</dbReference>
<evidence type="ECO:0000259" key="5">
    <source>
        <dbReference type="PROSITE" id="PS51162"/>
    </source>
</evidence>
<dbReference type="InterPro" id="IPR015386">
    <property type="entry name" value="MHC_II-assoc_invar/CLIP_MHC-bd"/>
</dbReference>
<dbReference type="SMART" id="SM00211">
    <property type="entry name" value="TY"/>
    <property type="match status" value="1"/>
</dbReference>
<dbReference type="Gene3D" id="4.10.800.10">
    <property type="entry name" value="Thyroglobulin type-1"/>
    <property type="match status" value="1"/>
</dbReference>
<dbReference type="GO" id="GO:0035718">
    <property type="term" value="F:macrophage migration inhibitory factor binding"/>
    <property type="evidence" value="ECO:0007669"/>
    <property type="project" value="InterPro"/>
</dbReference>
<feature type="disulfide bond" evidence="2">
    <location>
        <begin position="149"/>
        <end position="154"/>
    </location>
</feature>
<dbReference type="Pfam" id="PF00086">
    <property type="entry name" value="Thyroglobulin_1"/>
    <property type="match status" value="1"/>
</dbReference>
<name>A0A5J5CW60_9PERO</name>
<dbReference type="AlphaFoldDB" id="A0A5J5CW60"/>
<keyword evidence="4" id="KW-1133">Transmembrane helix</keyword>
<evidence type="ECO:0000256" key="2">
    <source>
        <dbReference type="PIRSR" id="PIRSR001992-1"/>
    </source>
</evidence>
<protein>
    <recommendedName>
        <fullName evidence="5">Thyroglobulin type-1 domain-containing protein</fullName>
    </recommendedName>
</protein>
<dbReference type="PROSITE" id="PS00484">
    <property type="entry name" value="THYROGLOBULIN_1_1"/>
    <property type="match status" value="1"/>
</dbReference>
<dbReference type="Pfam" id="PF09307">
    <property type="entry name" value="MHC2-interact"/>
    <property type="match status" value="1"/>
</dbReference>
<accession>A0A5J5CW60</accession>
<feature type="disulfide bond" evidence="2 3">
    <location>
        <begin position="119"/>
        <end position="138"/>
    </location>
</feature>